<evidence type="ECO:0000313" key="5">
    <source>
        <dbReference type="EMBL" id="KAK8862972.1"/>
    </source>
</evidence>
<proteinExistence type="predicted"/>
<dbReference type="Proteomes" id="UP001390339">
    <property type="component" value="Unassembled WGS sequence"/>
</dbReference>
<dbReference type="PROSITE" id="PS50868">
    <property type="entry name" value="POST_SET"/>
    <property type="match status" value="1"/>
</dbReference>
<dbReference type="InterPro" id="IPR053201">
    <property type="entry name" value="Flavunoidine_N-MTase"/>
</dbReference>
<evidence type="ECO:0000313" key="6">
    <source>
        <dbReference type="Proteomes" id="UP001390339"/>
    </source>
</evidence>
<dbReference type="SUPFAM" id="SSF82199">
    <property type="entry name" value="SET domain"/>
    <property type="match status" value="1"/>
</dbReference>
<accession>A0ABR2IHD2</accession>
<reference evidence="5 6" key="1">
    <citation type="journal article" date="2024" name="IMA Fungus">
        <title>Apiospora arundinis, a panoply of carbohydrate-active enzymes and secondary metabolites.</title>
        <authorList>
            <person name="Sorensen T."/>
            <person name="Petersen C."/>
            <person name="Muurmann A.T."/>
            <person name="Christiansen J.V."/>
            <person name="Brundto M.L."/>
            <person name="Overgaard C.K."/>
            <person name="Boysen A.T."/>
            <person name="Wollenberg R.D."/>
            <person name="Larsen T.O."/>
            <person name="Sorensen J.L."/>
            <person name="Nielsen K.L."/>
            <person name="Sondergaard T.E."/>
        </authorList>
    </citation>
    <scope>NUCLEOTIDE SEQUENCE [LARGE SCALE GENOMIC DNA]</scope>
    <source>
        <strain evidence="5 6">AAU 773</strain>
    </source>
</reference>
<feature type="compositionally biased region" description="Polar residues" evidence="3">
    <location>
        <begin position="172"/>
        <end position="189"/>
    </location>
</feature>
<evidence type="ECO:0000256" key="2">
    <source>
        <dbReference type="ARBA" id="ARBA00022679"/>
    </source>
</evidence>
<name>A0ABR2IHD2_9PEZI</name>
<keyword evidence="6" id="KW-1185">Reference proteome</keyword>
<feature type="region of interest" description="Disordered" evidence="3">
    <location>
        <begin position="169"/>
        <end position="189"/>
    </location>
</feature>
<dbReference type="PANTHER" id="PTHR12350:SF19">
    <property type="entry name" value="SET DOMAIN-CONTAINING PROTEIN"/>
    <property type="match status" value="1"/>
</dbReference>
<feature type="region of interest" description="Disordered" evidence="3">
    <location>
        <begin position="253"/>
        <end position="283"/>
    </location>
</feature>
<feature type="domain" description="Post-SET" evidence="4">
    <location>
        <begin position="123"/>
        <end position="139"/>
    </location>
</feature>
<sequence length="283" mass="30627">MAPLKPHWKQPSHPDIQEVIINEHEFTSKSLSKVSLPPFGLYAKLLFPPCTLVTGDEPTYATVQFGKDKHLDLNSDLLYINHSCEPSLIFDTANLQIIAGPHGIQAGEELTFFYPSTEWEMAQPFDCLCGKPTCRGRIGGARDMTKKQLEGLWINGHIRELLEEKAADETRLSQNGSAGSTPNKDAQSDTTALALEDALKHAHKVVEAARNALQSYMETTTSKQNGVQVPGSNGHVPNGNVLDSSPVLENGGNAQATMAPGMPRRGPTSRELSGEMGGDTIAV</sequence>
<evidence type="ECO:0000259" key="4">
    <source>
        <dbReference type="PROSITE" id="PS50868"/>
    </source>
</evidence>
<dbReference type="InterPro" id="IPR003616">
    <property type="entry name" value="Post-SET_dom"/>
</dbReference>
<dbReference type="EMBL" id="JAPCWZ010000005">
    <property type="protein sequence ID" value="KAK8862972.1"/>
    <property type="molecule type" value="Genomic_DNA"/>
</dbReference>
<dbReference type="PANTHER" id="PTHR12350">
    <property type="entry name" value="HISTONE-LYSINE N-METHYLTRANSFERASE-RELATED"/>
    <property type="match status" value="1"/>
</dbReference>
<gene>
    <name evidence="5" type="ORF">PGQ11_009207</name>
</gene>
<evidence type="ECO:0000256" key="1">
    <source>
        <dbReference type="ARBA" id="ARBA00022603"/>
    </source>
</evidence>
<keyword evidence="2" id="KW-0808">Transferase</keyword>
<evidence type="ECO:0000256" key="3">
    <source>
        <dbReference type="SAM" id="MobiDB-lite"/>
    </source>
</evidence>
<comment type="caution">
    <text evidence="5">The sequence shown here is derived from an EMBL/GenBank/DDBJ whole genome shotgun (WGS) entry which is preliminary data.</text>
</comment>
<dbReference type="InterPro" id="IPR046341">
    <property type="entry name" value="SET_dom_sf"/>
</dbReference>
<dbReference type="Gene3D" id="2.170.270.10">
    <property type="entry name" value="SET domain"/>
    <property type="match status" value="1"/>
</dbReference>
<keyword evidence="1" id="KW-0489">Methyltransferase</keyword>
<protein>
    <submittedName>
        <fullName evidence="5">Histone-lysine N-methyltransferase ash1</fullName>
    </submittedName>
</protein>
<organism evidence="5 6">
    <name type="scientific">Apiospora arundinis</name>
    <dbReference type="NCBI Taxonomy" id="335852"/>
    <lineage>
        <taxon>Eukaryota</taxon>
        <taxon>Fungi</taxon>
        <taxon>Dikarya</taxon>
        <taxon>Ascomycota</taxon>
        <taxon>Pezizomycotina</taxon>
        <taxon>Sordariomycetes</taxon>
        <taxon>Xylariomycetidae</taxon>
        <taxon>Amphisphaeriales</taxon>
        <taxon>Apiosporaceae</taxon>
        <taxon>Apiospora</taxon>
    </lineage>
</organism>